<dbReference type="Proteomes" id="UP001180754">
    <property type="component" value="Unassembled WGS sequence"/>
</dbReference>
<evidence type="ECO:0000313" key="1">
    <source>
        <dbReference type="EMBL" id="MDT0546221.1"/>
    </source>
</evidence>
<name>A0ABU2XL16_9ACTN</name>
<keyword evidence="2" id="KW-1185">Reference proteome</keyword>
<dbReference type="EMBL" id="JAVRFD010000013">
    <property type="protein sequence ID" value="MDT0546221.1"/>
    <property type="molecule type" value="Genomic_DNA"/>
</dbReference>
<comment type="caution">
    <text evidence="1">The sequence shown here is derived from an EMBL/GenBank/DDBJ whole genome shotgun (WGS) entry which is preliminary data.</text>
</comment>
<gene>
    <name evidence="1" type="ORF">RND15_26425</name>
</gene>
<sequence length="60" mass="6552">MGYIHLVDEIGPGEAVRQELTEDESAVLDFDAQGRLLGIELFDAKARLHPDLMAIAEKSG</sequence>
<proteinExistence type="predicted"/>
<evidence type="ECO:0000313" key="2">
    <source>
        <dbReference type="Proteomes" id="UP001180754"/>
    </source>
</evidence>
<dbReference type="InterPro" id="IPR019270">
    <property type="entry name" value="DUF2283"/>
</dbReference>
<accession>A0ABU2XL16</accession>
<protein>
    <submittedName>
        <fullName evidence="1">DUF2283 domain-containing protein</fullName>
    </submittedName>
</protein>
<dbReference type="Pfam" id="PF10049">
    <property type="entry name" value="DUF2283"/>
    <property type="match status" value="1"/>
</dbReference>
<reference evidence="1" key="1">
    <citation type="submission" date="2024-05" db="EMBL/GenBank/DDBJ databases">
        <title>30 novel species of actinomycetes from the DSMZ collection.</title>
        <authorList>
            <person name="Nouioui I."/>
        </authorList>
    </citation>
    <scope>NUCLEOTIDE SEQUENCE</scope>
    <source>
        <strain evidence="1">DSM 41529</strain>
    </source>
</reference>
<organism evidence="1 2">
    <name type="scientific">Streptomyces lonegramiae</name>
    <dbReference type="NCBI Taxonomy" id="3075524"/>
    <lineage>
        <taxon>Bacteria</taxon>
        <taxon>Bacillati</taxon>
        <taxon>Actinomycetota</taxon>
        <taxon>Actinomycetes</taxon>
        <taxon>Kitasatosporales</taxon>
        <taxon>Streptomycetaceae</taxon>
        <taxon>Streptomyces</taxon>
    </lineage>
</organism>